<dbReference type="NCBIfam" id="NF004976">
    <property type="entry name" value="PRK06349.1"/>
    <property type="match status" value="1"/>
</dbReference>
<dbReference type="Gene3D" id="3.30.70.260">
    <property type="match status" value="1"/>
</dbReference>
<keyword evidence="7 13" id="KW-0791">Threonine biosynthesis</keyword>
<dbReference type="SUPFAM" id="SSF55021">
    <property type="entry name" value="ACT-like"/>
    <property type="match status" value="1"/>
</dbReference>
<dbReference type="GO" id="GO:0009086">
    <property type="term" value="P:methionine biosynthetic process"/>
    <property type="evidence" value="ECO:0007669"/>
    <property type="project" value="UniProtKB-KW"/>
</dbReference>
<dbReference type="InterPro" id="IPR045865">
    <property type="entry name" value="ACT-like_dom_sf"/>
</dbReference>
<evidence type="ECO:0000256" key="11">
    <source>
        <dbReference type="PIRSR" id="PIRSR000098-1"/>
    </source>
</evidence>
<evidence type="ECO:0000256" key="10">
    <source>
        <dbReference type="ARBA" id="ARBA00023167"/>
    </source>
</evidence>
<evidence type="ECO:0000256" key="4">
    <source>
        <dbReference type="ARBA" id="ARBA00013213"/>
    </source>
</evidence>
<dbReference type="UniPathway" id="UPA00050">
    <property type="reaction ID" value="UER00063"/>
</dbReference>
<dbReference type="Pfam" id="PF03447">
    <property type="entry name" value="NAD_binding_3"/>
    <property type="match status" value="1"/>
</dbReference>
<dbReference type="SUPFAM" id="SSF55347">
    <property type="entry name" value="Glyceraldehyde-3-phosphate dehydrogenase-like, C-terminal domain"/>
    <property type="match status" value="1"/>
</dbReference>
<evidence type="ECO:0000259" key="15">
    <source>
        <dbReference type="PROSITE" id="PS51671"/>
    </source>
</evidence>
<dbReference type="eggNOG" id="COG0460">
    <property type="taxonomic scope" value="Bacteria"/>
</dbReference>
<dbReference type="InterPro" id="IPR036291">
    <property type="entry name" value="NAD(P)-bd_dom_sf"/>
</dbReference>
<dbReference type="UniPathway" id="UPA00051">
    <property type="reaction ID" value="UER00465"/>
</dbReference>
<dbReference type="Gene3D" id="3.40.50.720">
    <property type="entry name" value="NAD(P)-binding Rossmann-like Domain"/>
    <property type="match status" value="1"/>
</dbReference>
<feature type="binding site" evidence="12">
    <location>
        <position position="208"/>
    </location>
    <ligand>
        <name>L-homoserine</name>
        <dbReference type="ChEBI" id="CHEBI:57476"/>
    </ligand>
</feature>
<gene>
    <name evidence="16" type="ordered locus">Acid_0526</name>
</gene>
<sequence precursor="true">MGRGRAKAPGLCQHDRDMQEVNVGIVGLGNVGSSTLAILAENGDQIALKLGYRLKVVAVCSRSVHTKKIPEGLGPVFKTTDWREVVSHPDVQIVAELVGGTSVASEIVNAAIANKKSVVTANKELMAACGPEIWDRAIQAGINLAMEASVCGGIPIHAVLREGISGDRVQALYGILNGTCNYILTEIEKTGAAMETMIAEAQRLGYAEADPSADVDGYDARSKLVLLAALAFGEKITPSDIFMEGIRRITPLDFQYAKTLKHTIRLVCGGRKTPDGLILFVRPALIPSSTILASVQGPYNAVWVKGMFGEDTFYYGWGAGHPTGVAVVSDLMRVAREIRGGSPERVSPFAHERLGENKPISVKLQKRAYYLRFRVEDRPGIIAKLAGILASKHIGLEAVLQEPCDTKHDLPFVITTEQTSEQSIGEAIDEMSRLDFMREAPLALPMETAL</sequence>
<keyword evidence="9 13" id="KW-0560">Oxidoreductase</keyword>
<dbReference type="InterPro" id="IPR002912">
    <property type="entry name" value="ACT_dom"/>
</dbReference>
<keyword evidence="10 13" id="KW-0486">Methionine biosynthesis</keyword>
<feature type="domain" description="ACT" evidence="15">
    <location>
        <begin position="370"/>
        <end position="445"/>
    </location>
</feature>
<dbReference type="SUPFAM" id="SSF51735">
    <property type="entry name" value="NAD(P)-binding Rossmann-fold domains"/>
    <property type="match status" value="1"/>
</dbReference>
<name>Q02BN2_SOLUE</name>
<evidence type="ECO:0000313" key="16">
    <source>
        <dbReference type="EMBL" id="ABJ81534.1"/>
    </source>
</evidence>
<dbReference type="GO" id="GO:0004412">
    <property type="term" value="F:homoserine dehydrogenase activity"/>
    <property type="evidence" value="ECO:0007669"/>
    <property type="project" value="UniProtKB-EC"/>
</dbReference>
<dbReference type="PANTHER" id="PTHR43331:SF1">
    <property type="entry name" value="HOMOSERINE DEHYDROGENASE"/>
    <property type="match status" value="1"/>
</dbReference>
<dbReference type="PIRSF" id="PIRSF000098">
    <property type="entry name" value="Homoser_dehydrog"/>
    <property type="match status" value="1"/>
</dbReference>
<dbReference type="InterPro" id="IPR005106">
    <property type="entry name" value="Asp/hSer_DH_NAD-bd"/>
</dbReference>
<comment type="pathway">
    <text evidence="1 13">Amino-acid biosynthesis; L-threonine biosynthesis; L-threonine from L-aspartate: step 3/5.</text>
</comment>
<keyword evidence="8 12" id="KW-0521">NADP</keyword>
<dbReference type="PROSITE" id="PS01042">
    <property type="entry name" value="HOMOSER_DHGENASE"/>
    <property type="match status" value="1"/>
</dbReference>
<feature type="binding site" evidence="12">
    <location>
        <begin position="26"/>
        <end position="33"/>
    </location>
    <ligand>
        <name>NADP(+)</name>
        <dbReference type="ChEBI" id="CHEBI:58349"/>
    </ligand>
</feature>
<dbReference type="InterPro" id="IPR019811">
    <property type="entry name" value="HDH_CS"/>
</dbReference>
<dbReference type="GO" id="GO:0009088">
    <property type="term" value="P:threonine biosynthetic process"/>
    <property type="evidence" value="ECO:0007669"/>
    <property type="project" value="UniProtKB-UniPathway"/>
</dbReference>
<evidence type="ECO:0000256" key="3">
    <source>
        <dbReference type="ARBA" id="ARBA00006753"/>
    </source>
</evidence>
<feature type="active site" description="Proton donor" evidence="11">
    <location>
        <position position="223"/>
    </location>
</feature>
<dbReference type="FunFam" id="3.30.360.10:FF:000005">
    <property type="entry name" value="Homoserine dehydrogenase"/>
    <property type="match status" value="1"/>
</dbReference>
<evidence type="ECO:0000256" key="6">
    <source>
        <dbReference type="ARBA" id="ARBA00022605"/>
    </source>
</evidence>
<evidence type="ECO:0000256" key="9">
    <source>
        <dbReference type="ARBA" id="ARBA00023002"/>
    </source>
</evidence>
<dbReference type="Gene3D" id="3.30.360.10">
    <property type="entry name" value="Dihydrodipicolinate Reductase, domain 2"/>
    <property type="match status" value="1"/>
</dbReference>
<reference evidence="16" key="1">
    <citation type="submission" date="2006-10" db="EMBL/GenBank/DDBJ databases">
        <title>Complete sequence of Solibacter usitatus Ellin6076.</title>
        <authorList>
            <consortium name="US DOE Joint Genome Institute"/>
            <person name="Copeland A."/>
            <person name="Lucas S."/>
            <person name="Lapidus A."/>
            <person name="Barry K."/>
            <person name="Detter J.C."/>
            <person name="Glavina del Rio T."/>
            <person name="Hammon N."/>
            <person name="Israni S."/>
            <person name="Dalin E."/>
            <person name="Tice H."/>
            <person name="Pitluck S."/>
            <person name="Thompson L.S."/>
            <person name="Brettin T."/>
            <person name="Bruce D."/>
            <person name="Han C."/>
            <person name="Tapia R."/>
            <person name="Gilna P."/>
            <person name="Schmutz J."/>
            <person name="Larimer F."/>
            <person name="Land M."/>
            <person name="Hauser L."/>
            <person name="Kyrpides N."/>
            <person name="Mikhailova N."/>
            <person name="Janssen P.H."/>
            <person name="Kuske C.R."/>
            <person name="Richardson P."/>
        </authorList>
    </citation>
    <scope>NUCLEOTIDE SEQUENCE</scope>
    <source>
        <strain evidence="16">Ellin6076</strain>
    </source>
</reference>
<protein>
    <recommendedName>
        <fullName evidence="5 13">Homoserine dehydrogenase</fullName>
        <ecNumber evidence="4 13">1.1.1.3</ecNumber>
    </recommendedName>
</protein>
<dbReference type="InterPro" id="IPR016204">
    <property type="entry name" value="HDH"/>
</dbReference>
<accession>Q02BN2</accession>
<keyword evidence="6 13" id="KW-0028">Amino-acid biosynthesis</keyword>
<proteinExistence type="inferred from homology"/>
<dbReference type="STRING" id="234267.Acid_0526"/>
<evidence type="ECO:0000256" key="8">
    <source>
        <dbReference type="ARBA" id="ARBA00022857"/>
    </source>
</evidence>
<comment type="catalytic activity">
    <reaction evidence="13">
        <text>L-homoserine + NADP(+) = L-aspartate 4-semialdehyde + NADPH + H(+)</text>
        <dbReference type="Rhea" id="RHEA:15761"/>
        <dbReference type="ChEBI" id="CHEBI:15378"/>
        <dbReference type="ChEBI" id="CHEBI:57476"/>
        <dbReference type="ChEBI" id="CHEBI:57783"/>
        <dbReference type="ChEBI" id="CHEBI:58349"/>
        <dbReference type="ChEBI" id="CHEBI:537519"/>
        <dbReference type="EC" id="1.1.1.3"/>
    </reaction>
</comment>
<dbReference type="PROSITE" id="PS51671">
    <property type="entry name" value="ACT"/>
    <property type="match status" value="1"/>
</dbReference>
<dbReference type="EC" id="1.1.1.3" evidence="4 13"/>
<dbReference type="CDD" id="cd04881">
    <property type="entry name" value="ACT_HSDH-Hom"/>
    <property type="match status" value="1"/>
</dbReference>
<comment type="pathway">
    <text evidence="2 13">Amino-acid biosynthesis; L-methionine biosynthesis via de novo pathway; L-homoserine from L-aspartate: step 3/3.</text>
</comment>
<feature type="binding site" evidence="12">
    <location>
        <position position="123"/>
    </location>
    <ligand>
        <name>NADPH</name>
        <dbReference type="ChEBI" id="CHEBI:57783"/>
    </ligand>
</feature>
<dbReference type="PANTHER" id="PTHR43331">
    <property type="entry name" value="HOMOSERINE DEHYDROGENASE"/>
    <property type="match status" value="1"/>
</dbReference>
<dbReference type="InParanoid" id="Q02BN2"/>
<evidence type="ECO:0000256" key="5">
    <source>
        <dbReference type="ARBA" id="ARBA00013376"/>
    </source>
</evidence>
<organism evidence="16">
    <name type="scientific">Solibacter usitatus (strain Ellin6076)</name>
    <dbReference type="NCBI Taxonomy" id="234267"/>
    <lineage>
        <taxon>Bacteria</taxon>
        <taxon>Pseudomonadati</taxon>
        <taxon>Acidobacteriota</taxon>
        <taxon>Terriglobia</taxon>
        <taxon>Bryobacterales</taxon>
        <taxon>Solibacteraceae</taxon>
        <taxon>Candidatus Solibacter</taxon>
    </lineage>
</organism>
<dbReference type="KEGG" id="sus:Acid_0526"/>
<evidence type="ECO:0000256" key="12">
    <source>
        <dbReference type="PIRSR" id="PIRSR000098-2"/>
    </source>
</evidence>
<dbReference type="InterPro" id="IPR001342">
    <property type="entry name" value="HDH_cat"/>
</dbReference>
<dbReference type="EMBL" id="CP000473">
    <property type="protein sequence ID" value="ABJ81534.1"/>
    <property type="molecule type" value="Genomic_DNA"/>
</dbReference>
<evidence type="ECO:0000256" key="14">
    <source>
        <dbReference type="RuleBase" id="RU004171"/>
    </source>
</evidence>
<comment type="similarity">
    <text evidence="3 14">Belongs to the homoserine dehydrogenase family.</text>
</comment>
<dbReference type="AlphaFoldDB" id="Q02BN2"/>
<evidence type="ECO:0000256" key="13">
    <source>
        <dbReference type="RuleBase" id="RU000579"/>
    </source>
</evidence>
<dbReference type="GO" id="GO:0050661">
    <property type="term" value="F:NADP binding"/>
    <property type="evidence" value="ECO:0007669"/>
    <property type="project" value="InterPro"/>
</dbReference>
<dbReference type="Pfam" id="PF00742">
    <property type="entry name" value="Homoserine_dh"/>
    <property type="match status" value="1"/>
</dbReference>
<evidence type="ECO:0000256" key="1">
    <source>
        <dbReference type="ARBA" id="ARBA00005056"/>
    </source>
</evidence>
<evidence type="ECO:0000256" key="7">
    <source>
        <dbReference type="ARBA" id="ARBA00022697"/>
    </source>
</evidence>
<dbReference type="Pfam" id="PF01842">
    <property type="entry name" value="ACT"/>
    <property type="match status" value="1"/>
</dbReference>
<evidence type="ECO:0000256" key="2">
    <source>
        <dbReference type="ARBA" id="ARBA00005062"/>
    </source>
</evidence>
<dbReference type="HOGENOM" id="CLU_009116_1_0_0"/>